<evidence type="ECO:0008006" key="9">
    <source>
        <dbReference type="Google" id="ProtNLM"/>
    </source>
</evidence>
<evidence type="ECO:0000256" key="5">
    <source>
        <dbReference type="ARBA" id="ARBA00023136"/>
    </source>
</evidence>
<reference evidence="7 8" key="1">
    <citation type="submission" date="2018-11" db="EMBL/GenBank/DDBJ databases">
        <title>Genome sequence of Apiotrichum porosum DSM 27194.</title>
        <authorList>
            <person name="Aliyu H."/>
            <person name="Gorte O."/>
            <person name="Ochsenreither K."/>
        </authorList>
    </citation>
    <scope>NUCLEOTIDE SEQUENCE [LARGE SCALE GENOMIC DNA]</scope>
    <source>
        <strain evidence="7 8">DSM 27194</strain>
    </source>
</reference>
<evidence type="ECO:0000256" key="1">
    <source>
        <dbReference type="ARBA" id="ARBA00004141"/>
    </source>
</evidence>
<dbReference type="Proteomes" id="UP000279236">
    <property type="component" value="Unassembled WGS sequence"/>
</dbReference>
<dbReference type="AlphaFoldDB" id="A0A427XUG8"/>
<sequence length="229" mass="24388">MSLAPNDLEKGGRIGHNLYPAMSYVPPPPRKLANPSPLGLFSFASTTLLLSFINAQTRKLTDPNMVVGMAFAVGGLAQVLAGMCEFVVGNTFGYTAFCSYGGFWISLGLIFWPSSGILAAYEDDAHALNSALGLYMMVWFIFTFILIIPSARHTAGLLSVISVLAVTFLVLGIGHLTQTTGIIKVGGYLGCITAFLAYYTGAQGLFATEGVPFSLPNPTFKKKTGGFSY</sequence>
<evidence type="ECO:0000256" key="4">
    <source>
        <dbReference type="ARBA" id="ARBA00022989"/>
    </source>
</evidence>
<feature type="transmembrane region" description="Helical" evidence="6">
    <location>
        <begin position="185"/>
        <end position="206"/>
    </location>
</feature>
<dbReference type="RefSeq" id="XP_028476736.1">
    <property type="nucleotide sequence ID" value="XM_028622843.1"/>
</dbReference>
<dbReference type="PANTHER" id="PTHR31123">
    <property type="entry name" value="ACCUMULATION OF DYADS PROTEIN 2-RELATED"/>
    <property type="match status" value="1"/>
</dbReference>
<feature type="transmembrane region" description="Helical" evidence="6">
    <location>
        <begin position="128"/>
        <end position="148"/>
    </location>
</feature>
<keyword evidence="3 6" id="KW-0812">Transmembrane</keyword>
<dbReference type="OrthoDB" id="3648309at2759"/>
<dbReference type="InterPro" id="IPR000791">
    <property type="entry name" value="Gpr1/Fun34/SatP-like"/>
</dbReference>
<feature type="transmembrane region" description="Helical" evidence="6">
    <location>
        <begin position="32"/>
        <end position="53"/>
    </location>
</feature>
<dbReference type="GeneID" id="39592027"/>
<dbReference type="PANTHER" id="PTHR31123:SF1">
    <property type="entry name" value="ACCUMULATION OF DYADS PROTEIN 2-RELATED"/>
    <property type="match status" value="1"/>
</dbReference>
<keyword evidence="4 6" id="KW-1133">Transmembrane helix</keyword>
<evidence type="ECO:0000313" key="8">
    <source>
        <dbReference type="Proteomes" id="UP000279236"/>
    </source>
</evidence>
<dbReference type="EMBL" id="RSCE01000005">
    <property type="protein sequence ID" value="RSH82504.1"/>
    <property type="molecule type" value="Genomic_DNA"/>
</dbReference>
<comment type="subcellular location">
    <subcellularLocation>
        <location evidence="1">Membrane</location>
        <topology evidence="1">Multi-pass membrane protein</topology>
    </subcellularLocation>
</comment>
<dbReference type="NCBIfam" id="NF038013">
    <property type="entry name" value="AceTr_1"/>
    <property type="match status" value="1"/>
</dbReference>
<dbReference type="GO" id="GO:0005886">
    <property type="term" value="C:plasma membrane"/>
    <property type="evidence" value="ECO:0007669"/>
    <property type="project" value="TreeGrafter"/>
</dbReference>
<evidence type="ECO:0000256" key="6">
    <source>
        <dbReference type="SAM" id="Phobius"/>
    </source>
</evidence>
<evidence type="ECO:0000313" key="7">
    <source>
        <dbReference type="EMBL" id="RSH82504.1"/>
    </source>
</evidence>
<comment type="caution">
    <text evidence="7">The sequence shown here is derived from an EMBL/GenBank/DDBJ whole genome shotgun (WGS) entry which is preliminary data.</text>
</comment>
<keyword evidence="8" id="KW-1185">Reference proteome</keyword>
<accession>A0A427XUG8</accession>
<evidence type="ECO:0000256" key="2">
    <source>
        <dbReference type="ARBA" id="ARBA00005587"/>
    </source>
</evidence>
<feature type="transmembrane region" description="Helical" evidence="6">
    <location>
        <begin position="65"/>
        <end position="88"/>
    </location>
</feature>
<dbReference type="GO" id="GO:0015123">
    <property type="term" value="F:acetate transmembrane transporter activity"/>
    <property type="evidence" value="ECO:0007669"/>
    <property type="project" value="TreeGrafter"/>
</dbReference>
<organism evidence="7 8">
    <name type="scientific">Apiotrichum porosum</name>
    <dbReference type="NCBI Taxonomy" id="105984"/>
    <lineage>
        <taxon>Eukaryota</taxon>
        <taxon>Fungi</taxon>
        <taxon>Dikarya</taxon>
        <taxon>Basidiomycota</taxon>
        <taxon>Agaricomycotina</taxon>
        <taxon>Tremellomycetes</taxon>
        <taxon>Trichosporonales</taxon>
        <taxon>Trichosporonaceae</taxon>
        <taxon>Apiotrichum</taxon>
    </lineage>
</organism>
<name>A0A427XUG8_9TREE</name>
<evidence type="ECO:0000256" key="3">
    <source>
        <dbReference type="ARBA" id="ARBA00022692"/>
    </source>
</evidence>
<dbReference type="STRING" id="105984.A0A427XUG8"/>
<gene>
    <name evidence="7" type="ORF">EHS24_007484</name>
</gene>
<comment type="similarity">
    <text evidence="2">Belongs to the acetate uptake transporter (AceTr) (TC 2.A.96) family.</text>
</comment>
<dbReference type="Pfam" id="PF01184">
    <property type="entry name" value="Gpr1_Fun34_YaaH"/>
    <property type="match status" value="1"/>
</dbReference>
<proteinExistence type="inferred from homology"/>
<protein>
    <recommendedName>
        <fullName evidence="9">Ammonia (Ammonium) transport outward</fullName>
    </recommendedName>
</protein>
<feature type="transmembrane region" description="Helical" evidence="6">
    <location>
        <begin position="154"/>
        <end position="173"/>
    </location>
</feature>
<feature type="transmembrane region" description="Helical" evidence="6">
    <location>
        <begin position="100"/>
        <end position="121"/>
    </location>
</feature>
<keyword evidence="5 6" id="KW-0472">Membrane</keyword>
<dbReference type="InterPro" id="IPR051633">
    <property type="entry name" value="AceTr"/>
</dbReference>